<dbReference type="Pfam" id="PF02687">
    <property type="entry name" value="FtsX"/>
    <property type="match status" value="1"/>
</dbReference>
<gene>
    <name evidence="10" type="ordered locus">Ccel_0469</name>
</gene>
<dbReference type="PANTHER" id="PTHR30572:SF4">
    <property type="entry name" value="ABC TRANSPORTER PERMEASE YTRF"/>
    <property type="match status" value="1"/>
</dbReference>
<dbReference type="GO" id="GO:0022857">
    <property type="term" value="F:transmembrane transporter activity"/>
    <property type="evidence" value="ECO:0007669"/>
    <property type="project" value="TreeGrafter"/>
</dbReference>
<name>B8I6F9_RUMCH</name>
<keyword evidence="2" id="KW-1003">Cell membrane</keyword>
<dbReference type="OrthoDB" id="9770036at2"/>
<dbReference type="GO" id="GO:0005886">
    <property type="term" value="C:plasma membrane"/>
    <property type="evidence" value="ECO:0007669"/>
    <property type="project" value="UniProtKB-SubCell"/>
</dbReference>
<sequence>MNIIESFKQALSSLRANKLRSVLTMIGIIMGVFSVITIVAIGNATQSYVDSEFAKIGANILIVSYKTSSLNTNDMLKSDDLKAISKSVKEIKNVGTDINRSGTIRLDNKTRNASINGISSQYKDIVPVEMAQGRMINEIDNSTRSNVVVIDEEFAKANFGNQDPIGQKLKVTLGSGSTLRLRVVGVTKIEETPFGGMIDNESRPVRLTIPMTTLQSYHPDSDQFNYIYVSVDEKDKTVLKKIADKITKTLESKHGNKDKYSIQFYSDFQDGLNTVLNVISSVLLVIAVITLIVGGIGIVNILLVSVTERIREIGVRKALGARKRDIVVQFITESIILTGISGVIGIIMGILGGFIISSLVKIPPVLNIQVIVLAFLGSIALGLLFGVYPAKRAADLDPIESLRYE</sequence>
<dbReference type="STRING" id="394503.Ccel_0469"/>
<organism evidence="10 11">
    <name type="scientific">Ruminiclostridium cellulolyticum (strain ATCC 35319 / DSM 5812 / JCM 6584 / H10)</name>
    <name type="common">Clostridium cellulolyticum</name>
    <dbReference type="NCBI Taxonomy" id="394503"/>
    <lineage>
        <taxon>Bacteria</taxon>
        <taxon>Bacillati</taxon>
        <taxon>Bacillota</taxon>
        <taxon>Clostridia</taxon>
        <taxon>Eubacteriales</taxon>
        <taxon>Oscillospiraceae</taxon>
        <taxon>Ruminiclostridium</taxon>
    </lineage>
</organism>
<evidence type="ECO:0000256" key="3">
    <source>
        <dbReference type="ARBA" id="ARBA00022692"/>
    </source>
</evidence>
<keyword evidence="4 7" id="KW-1133">Transmembrane helix</keyword>
<dbReference type="AlphaFoldDB" id="B8I6F9"/>
<evidence type="ECO:0000256" key="7">
    <source>
        <dbReference type="SAM" id="Phobius"/>
    </source>
</evidence>
<evidence type="ECO:0000256" key="1">
    <source>
        <dbReference type="ARBA" id="ARBA00004651"/>
    </source>
</evidence>
<evidence type="ECO:0000313" key="10">
    <source>
        <dbReference type="EMBL" id="ACL74851.1"/>
    </source>
</evidence>
<comment type="similarity">
    <text evidence="6">Belongs to the ABC-4 integral membrane protein family.</text>
</comment>
<dbReference type="eggNOG" id="COG0577">
    <property type="taxonomic scope" value="Bacteria"/>
</dbReference>
<feature type="domain" description="ABC3 transporter permease C-terminal" evidence="8">
    <location>
        <begin position="285"/>
        <end position="397"/>
    </location>
</feature>
<feature type="transmembrane region" description="Helical" evidence="7">
    <location>
        <begin position="282"/>
        <end position="306"/>
    </location>
</feature>
<feature type="transmembrane region" description="Helical" evidence="7">
    <location>
        <begin position="368"/>
        <end position="388"/>
    </location>
</feature>
<feature type="transmembrane region" description="Helical" evidence="7">
    <location>
        <begin position="327"/>
        <end position="356"/>
    </location>
</feature>
<dbReference type="Pfam" id="PF12704">
    <property type="entry name" value="MacB_PCD"/>
    <property type="match status" value="1"/>
</dbReference>
<dbReference type="InterPro" id="IPR025857">
    <property type="entry name" value="MacB_PCD"/>
</dbReference>
<keyword evidence="3 7" id="KW-0812">Transmembrane</keyword>
<dbReference type="InterPro" id="IPR003838">
    <property type="entry name" value="ABC3_permease_C"/>
</dbReference>
<reference evidence="10 11" key="1">
    <citation type="submission" date="2009-01" db="EMBL/GenBank/DDBJ databases">
        <title>Complete sequence of Clostridium cellulolyticum H10.</title>
        <authorList>
            <consortium name="US DOE Joint Genome Institute"/>
            <person name="Lucas S."/>
            <person name="Copeland A."/>
            <person name="Lapidus A."/>
            <person name="Glavina del Rio T."/>
            <person name="Dalin E."/>
            <person name="Tice H."/>
            <person name="Bruce D."/>
            <person name="Goodwin L."/>
            <person name="Pitluck S."/>
            <person name="Chertkov O."/>
            <person name="Saunders E."/>
            <person name="Brettin T."/>
            <person name="Detter J.C."/>
            <person name="Han C."/>
            <person name="Larimer F."/>
            <person name="Land M."/>
            <person name="Hauser L."/>
            <person name="Kyrpides N."/>
            <person name="Ivanova N."/>
            <person name="Zhou J."/>
            <person name="Richardson P."/>
        </authorList>
    </citation>
    <scope>NUCLEOTIDE SEQUENCE [LARGE SCALE GENOMIC DNA]</scope>
    <source>
        <strain evidence="11">ATCC 35319 / DSM 5812 / JCM 6584 / H10</strain>
    </source>
</reference>
<evidence type="ECO:0000256" key="4">
    <source>
        <dbReference type="ARBA" id="ARBA00022989"/>
    </source>
</evidence>
<dbReference type="KEGG" id="cce:Ccel_0469"/>
<feature type="domain" description="MacB-like periplasmic core" evidence="9">
    <location>
        <begin position="21"/>
        <end position="236"/>
    </location>
</feature>
<dbReference type="EMBL" id="CP001348">
    <property type="protein sequence ID" value="ACL74851.1"/>
    <property type="molecule type" value="Genomic_DNA"/>
</dbReference>
<comment type="subcellular location">
    <subcellularLocation>
        <location evidence="1">Cell membrane</location>
        <topology evidence="1">Multi-pass membrane protein</topology>
    </subcellularLocation>
</comment>
<evidence type="ECO:0000256" key="5">
    <source>
        <dbReference type="ARBA" id="ARBA00023136"/>
    </source>
</evidence>
<evidence type="ECO:0000259" key="9">
    <source>
        <dbReference type="Pfam" id="PF12704"/>
    </source>
</evidence>
<dbReference type="Proteomes" id="UP000001349">
    <property type="component" value="Chromosome"/>
</dbReference>
<evidence type="ECO:0000256" key="6">
    <source>
        <dbReference type="ARBA" id="ARBA00038076"/>
    </source>
</evidence>
<dbReference type="PANTHER" id="PTHR30572">
    <property type="entry name" value="MEMBRANE COMPONENT OF TRANSPORTER-RELATED"/>
    <property type="match status" value="1"/>
</dbReference>
<keyword evidence="5 7" id="KW-0472">Membrane</keyword>
<dbReference type="InterPro" id="IPR050250">
    <property type="entry name" value="Macrolide_Exporter_MacB"/>
</dbReference>
<dbReference type="RefSeq" id="WP_012634913.1">
    <property type="nucleotide sequence ID" value="NC_011898.1"/>
</dbReference>
<protein>
    <submittedName>
        <fullName evidence="10">Uncharacterized protein</fullName>
    </submittedName>
</protein>
<dbReference type="HOGENOM" id="CLU_000604_8_0_9"/>
<evidence type="ECO:0000313" key="11">
    <source>
        <dbReference type="Proteomes" id="UP000001349"/>
    </source>
</evidence>
<feature type="transmembrane region" description="Helical" evidence="7">
    <location>
        <begin position="21"/>
        <end position="42"/>
    </location>
</feature>
<evidence type="ECO:0000256" key="2">
    <source>
        <dbReference type="ARBA" id="ARBA00022475"/>
    </source>
</evidence>
<keyword evidence="11" id="KW-1185">Reference proteome</keyword>
<accession>B8I6F9</accession>
<evidence type="ECO:0000259" key="8">
    <source>
        <dbReference type="Pfam" id="PF02687"/>
    </source>
</evidence>
<proteinExistence type="inferred from homology"/>